<dbReference type="PANTHER" id="PTHR42648">
    <property type="entry name" value="TRANSPOSASE, PUTATIVE-RELATED"/>
    <property type="match status" value="1"/>
</dbReference>
<evidence type="ECO:0000313" key="3">
    <source>
        <dbReference type="Proteomes" id="UP001630127"/>
    </source>
</evidence>
<dbReference type="SUPFAM" id="SSF53098">
    <property type="entry name" value="Ribonuclease H-like"/>
    <property type="match status" value="1"/>
</dbReference>
<organism evidence="2 3">
    <name type="scientific">Cinchona calisaya</name>
    <dbReference type="NCBI Taxonomy" id="153742"/>
    <lineage>
        <taxon>Eukaryota</taxon>
        <taxon>Viridiplantae</taxon>
        <taxon>Streptophyta</taxon>
        <taxon>Embryophyta</taxon>
        <taxon>Tracheophyta</taxon>
        <taxon>Spermatophyta</taxon>
        <taxon>Magnoliopsida</taxon>
        <taxon>eudicotyledons</taxon>
        <taxon>Gunneridae</taxon>
        <taxon>Pentapetalae</taxon>
        <taxon>asterids</taxon>
        <taxon>lamiids</taxon>
        <taxon>Gentianales</taxon>
        <taxon>Rubiaceae</taxon>
        <taxon>Cinchonoideae</taxon>
        <taxon>Cinchoneae</taxon>
        <taxon>Cinchona</taxon>
    </lineage>
</organism>
<dbReference type="Gene3D" id="3.30.420.10">
    <property type="entry name" value="Ribonuclease H-like superfamily/Ribonuclease H"/>
    <property type="match status" value="1"/>
</dbReference>
<dbReference type="PROSITE" id="PS50994">
    <property type="entry name" value="INTEGRASE"/>
    <property type="match status" value="1"/>
</dbReference>
<dbReference type="InterPro" id="IPR001584">
    <property type="entry name" value="Integrase_cat-core"/>
</dbReference>
<protein>
    <recommendedName>
        <fullName evidence="1">Integrase catalytic domain-containing protein</fullName>
    </recommendedName>
</protein>
<dbReference type="InterPro" id="IPR057670">
    <property type="entry name" value="SH3_retrovirus"/>
</dbReference>
<keyword evidence="3" id="KW-1185">Reference proteome</keyword>
<accession>A0ABD2YGG4</accession>
<dbReference type="AlphaFoldDB" id="A0ABD2YGG4"/>
<dbReference type="PANTHER" id="PTHR42648:SF28">
    <property type="entry name" value="TRANSPOSON-ENCODED PROTEIN WITH RIBONUCLEASE H-LIKE AND RETROVIRUS ZINC FINGER-LIKE DOMAINS"/>
    <property type="match status" value="1"/>
</dbReference>
<proteinExistence type="predicted"/>
<dbReference type="Pfam" id="PF25597">
    <property type="entry name" value="SH3_retrovirus"/>
    <property type="match status" value="1"/>
</dbReference>
<dbReference type="EMBL" id="JBJUIK010000014">
    <property type="protein sequence ID" value="KAL3505149.1"/>
    <property type="molecule type" value="Genomic_DNA"/>
</dbReference>
<name>A0ABD2YGG4_9GENT</name>
<sequence length="120" mass="13488">MTHQQNGVAERMNRTLLERARCMISNAGLTKDFWAEAISTACHIVNPAPSAAIDFKTPKEVWSSTPANYSDLKIFGCPTYMHVNDGKLEFRAKKFIFLGYTSGVKGYKLWCLDPKSPKNL</sequence>
<feature type="domain" description="Integrase catalytic" evidence="1">
    <location>
        <begin position="1"/>
        <end position="66"/>
    </location>
</feature>
<evidence type="ECO:0000313" key="2">
    <source>
        <dbReference type="EMBL" id="KAL3505149.1"/>
    </source>
</evidence>
<gene>
    <name evidence="2" type="ORF">ACH5RR_034990</name>
</gene>
<dbReference type="Proteomes" id="UP001630127">
    <property type="component" value="Unassembled WGS sequence"/>
</dbReference>
<dbReference type="InterPro" id="IPR012337">
    <property type="entry name" value="RNaseH-like_sf"/>
</dbReference>
<dbReference type="InterPro" id="IPR036397">
    <property type="entry name" value="RNaseH_sf"/>
</dbReference>
<reference evidence="2 3" key="1">
    <citation type="submission" date="2024-11" db="EMBL/GenBank/DDBJ databases">
        <title>A near-complete genome assembly of Cinchona calisaya.</title>
        <authorList>
            <person name="Lian D.C."/>
            <person name="Zhao X.W."/>
            <person name="Wei L."/>
        </authorList>
    </citation>
    <scope>NUCLEOTIDE SEQUENCE [LARGE SCALE GENOMIC DNA]</scope>
    <source>
        <tissue evidence="2">Nenye</tissue>
    </source>
</reference>
<dbReference type="InterPro" id="IPR039537">
    <property type="entry name" value="Retrotran_Ty1/copia-like"/>
</dbReference>
<evidence type="ECO:0000259" key="1">
    <source>
        <dbReference type="PROSITE" id="PS50994"/>
    </source>
</evidence>
<comment type="caution">
    <text evidence="2">The sequence shown here is derived from an EMBL/GenBank/DDBJ whole genome shotgun (WGS) entry which is preliminary data.</text>
</comment>